<dbReference type="InterPro" id="IPR000073">
    <property type="entry name" value="AB_hydrolase_1"/>
</dbReference>
<name>A0ABS2AJY3_9ACTN</name>
<evidence type="ECO:0000259" key="1">
    <source>
        <dbReference type="Pfam" id="PF00561"/>
    </source>
</evidence>
<accession>A0ABS2AJY3</accession>
<dbReference type="SUPFAM" id="SSF53474">
    <property type="entry name" value="alpha/beta-Hydrolases"/>
    <property type="match status" value="1"/>
</dbReference>
<proteinExistence type="predicted"/>
<dbReference type="InterPro" id="IPR050471">
    <property type="entry name" value="AB_hydrolase"/>
</dbReference>
<gene>
    <name evidence="2" type="ORF">JIG36_31945</name>
</gene>
<evidence type="ECO:0000313" key="2">
    <source>
        <dbReference type="EMBL" id="MBM2620137.1"/>
    </source>
</evidence>
<sequence>MEQSSRARTGRLSLPDASLYYEVRGSGPALLLIATGNGDATPYGPMADALAETRTVISYDRRGFSRSTRFTDGPDDGRVAEDASDARHLIDHLAGGRADVFGSCSGGVVALQLLQQHPDRVRRIVVHEPPLASVLPDAEHWIGFYDDLYTTYRRHGLTEAKAVFREHVGLGGETRPPAGSELPPAELERLLTRLRRNTVYWFEHEVRSWPRHRLDLDALRAVADRLVPAGSDTGRQEFAYRPIRALAEQLDRPLTHLPGGHAGPVTHPSGFADDLLRLFAG</sequence>
<protein>
    <submittedName>
        <fullName evidence="2">Alpha/beta hydrolase</fullName>
    </submittedName>
</protein>
<evidence type="ECO:0000313" key="3">
    <source>
        <dbReference type="Proteomes" id="UP000632138"/>
    </source>
</evidence>
<keyword evidence="3" id="KW-1185">Reference proteome</keyword>
<organism evidence="2 3">
    <name type="scientific">Paractinoplanes ovalisporus</name>
    <dbReference type="NCBI Taxonomy" id="2810368"/>
    <lineage>
        <taxon>Bacteria</taxon>
        <taxon>Bacillati</taxon>
        <taxon>Actinomycetota</taxon>
        <taxon>Actinomycetes</taxon>
        <taxon>Micromonosporales</taxon>
        <taxon>Micromonosporaceae</taxon>
        <taxon>Paractinoplanes</taxon>
    </lineage>
</organism>
<dbReference type="GO" id="GO:0016787">
    <property type="term" value="F:hydrolase activity"/>
    <property type="evidence" value="ECO:0007669"/>
    <property type="project" value="UniProtKB-KW"/>
</dbReference>
<comment type="caution">
    <text evidence="2">The sequence shown here is derived from an EMBL/GenBank/DDBJ whole genome shotgun (WGS) entry which is preliminary data.</text>
</comment>
<keyword evidence="2" id="KW-0378">Hydrolase</keyword>
<reference evidence="2 3" key="1">
    <citation type="submission" date="2021-01" db="EMBL/GenBank/DDBJ databases">
        <title>Actinoplanes sp. nov. LDG1-06 isolated from lichen.</title>
        <authorList>
            <person name="Saeng-In P."/>
            <person name="Phongsopitanun W."/>
            <person name="Kanchanasin P."/>
            <person name="Yuki M."/>
            <person name="Kudo T."/>
            <person name="Ohkuma M."/>
            <person name="Tanasupawat S."/>
        </authorList>
    </citation>
    <scope>NUCLEOTIDE SEQUENCE [LARGE SCALE GENOMIC DNA]</scope>
    <source>
        <strain evidence="2 3">LDG1-06</strain>
    </source>
</reference>
<dbReference type="Proteomes" id="UP000632138">
    <property type="component" value="Unassembled WGS sequence"/>
</dbReference>
<dbReference type="PANTHER" id="PTHR43433">
    <property type="entry name" value="HYDROLASE, ALPHA/BETA FOLD FAMILY PROTEIN"/>
    <property type="match status" value="1"/>
</dbReference>
<dbReference type="EMBL" id="JAENHP010000013">
    <property type="protein sequence ID" value="MBM2620137.1"/>
    <property type="molecule type" value="Genomic_DNA"/>
</dbReference>
<dbReference type="Pfam" id="PF00561">
    <property type="entry name" value="Abhydrolase_1"/>
    <property type="match status" value="1"/>
</dbReference>
<dbReference type="Gene3D" id="3.40.50.1820">
    <property type="entry name" value="alpha/beta hydrolase"/>
    <property type="match status" value="1"/>
</dbReference>
<feature type="domain" description="AB hydrolase-1" evidence="1">
    <location>
        <begin position="29"/>
        <end position="158"/>
    </location>
</feature>
<dbReference type="PANTHER" id="PTHR43433:SF5">
    <property type="entry name" value="AB HYDROLASE-1 DOMAIN-CONTAINING PROTEIN"/>
    <property type="match status" value="1"/>
</dbReference>
<dbReference type="InterPro" id="IPR029058">
    <property type="entry name" value="AB_hydrolase_fold"/>
</dbReference>